<dbReference type="Pfam" id="PF00171">
    <property type="entry name" value="Aldedh"/>
    <property type="match status" value="1"/>
</dbReference>
<dbReference type="PANTHER" id="PTHR42991:SF1">
    <property type="entry name" value="ALDEHYDE DEHYDROGENASE"/>
    <property type="match status" value="1"/>
</dbReference>
<evidence type="ECO:0000256" key="5">
    <source>
        <dbReference type="PROSITE-ProRule" id="PRU10007"/>
    </source>
</evidence>
<dbReference type="InterPro" id="IPR016160">
    <property type="entry name" value="Ald_DH_CS_CYS"/>
</dbReference>
<dbReference type="PANTHER" id="PTHR42991">
    <property type="entry name" value="ALDEHYDE DEHYDROGENASE"/>
    <property type="match status" value="1"/>
</dbReference>
<evidence type="ECO:0000256" key="6">
    <source>
        <dbReference type="RuleBase" id="RU003345"/>
    </source>
</evidence>
<proteinExistence type="inferred from homology"/>
<dbReference type="Gene3D" id="3.40.605.10">
    <property type="entry name" value="Aldehyde Dehydrogenase, Chain A, domain 1"/>
    <property type="match status" value="1"/>
</dbReference>
<evidence type="ECO:0000256" key="3">
    <source>
        <dbReference type="PIRSR" id="PIRSR617656-1"/>
    </source>
</evidence>
<dbReference type="Proteomes" id="UP000075604">
    <property type="component" value="Unassembled WGS sequence"/>
</dbReference>
<organism evidence="8 9">
    <name type="scientific">Sorangium cellulosum</name>
    <name type="common">Polyangium cellulosum</name>
    <dbReference type="NCBI Taxonomy" id="56"/>
    <lineage>
        <taxon>Bacteria</taxon>
        <taxon>Pseudomonadati</taxon>
        <taxon>Myxococcota</taxon>
        <taxon>Polyangia</taxon>
        <taxon>Polyangiales</taxon>
        <taxon>Polyangiaceae</taxon>
        <taxon>Sorangium</taxon>
    </lineage>
</organism>
<dbReference type="InterPro" id="IPR015590">
    <property type="entry name" value="Aldehyde_DH_dom"/>
</dbReference>
<dbReference type="PROSITE" id="PS00070">
    <property type="entry name" value="ALDEHYDE_DEHYDR_CYS"/>
    <property type="match status" value="1"/>
</dbReference>
<reference evidence="8 9" key="1">
    <citation type="submission" date="2014-02" db="EMBL/GenBank/DDBJ databases">
        <title>The small core and large imbalanced accessory genome model reveals a collaborative survival strategy of Sorangium cellulosum strains in nature.</title>
        <authorList>
            <person name="Han K."/>
            <person name="Peng R."/>
            <person name="Blom J."/>
            <person name="Li Y.-Z."/>
        </authorList>
    </citation>
    <scope>NUCLEOTIDE SEQUENCE [LARGE SCALE GENOMIC DNA]</scope>
    <source>
        <strain evidence="8 9">So0157-18</strain>
    </source>
</reference>
<evidence type="ECO:0000256" key="1">
    <source>
        <dbReference type="ARBA" id="ARBA00009986"/>
    </source>
</evidence>
<comment type="caution">
    <text evidence="8">The sequence shown here is derived from an EMBL/GenBank/DDBJ whole genome shotgun (WGS) entry which is preliminary data.</text>
</comment>
<name>A0A150NYV7_SORCE</name>
<feature type="binding site" evidence="4">
    <location>
        <begin position="156"/>
        <end position="158"/>
    </location>
    <ligand>
        <name>NAD(+)</name>
        <dbReference type="ChEBI" id="CHEBI:57540"/>
    </ligand>
</feature>
<dbReference type="AlphaFoldDB" id="A0A150NYV7"/>
<evidence type="ECO:0000256" key="4">
    <source>
        <dbReference type="PIRSR" id="PIRSR617656-3"/>
    </source>
</evidence>
<dbReference type="InterPro" id="IPR016162">
    <property type="entry name" value="Ald_DH_N"/>
</dbReference>
<feature type="binding site" evidence="4">
    <location>
        <position position="236"/>
    </location>
    <ligand>
        <name>NAD(+)</name>
        <dbReference type="ChEBI" id="CHEBI:57540"/>
    </ligand>
</feature>
<evidence type="ECO:0000256" key="2">
    <source>
        <dbReference type="ARBA" id="ARBA00023002"/>
    </source>
</evidence>
<dbReference type="Gene3D" id="3.40.309.10">
    <property type="entry name" value="Aldehyde Dehydrogenase, Chain A, domain 2"/>
    <property type="match status" value="1"/>
</dbReference>
<dbReference type="CDD" id="cd07146">
    <property type="entry name" value="ALDH_PhpJ"/>
    <property type="match status" value="1"/>
</dbReference>
<accession>A0A150NYV7</accession>
<evidence type="ECO:0000259" key="7">
    <source>
        <dbReference type="Pfam" id="PF00171"/>
    </source>
</evidence>
<feature type="active site" description="Proton donor/acceptor" evidence="3">
    <location>
        <position position="255"/>
    </location>
</feature>
<feature type="binding site" evidence="4">
    <location>
        <begin position="182"/>
        <end position="185"/>
    </location>
    <ligand>
        <name>NAD(+)</name>
        <dbReference type="ChEBI" id="CHEBI:57540"/>
    </ligand>
</feature>
<keyword evidence="2 6" id="KW-0560">Oxidoreductase</keyword>
<feature type="active site" description="Nucleophile" evidence="3">
    <location>
        <position position="289"/>
    </location>
</feature>
<dbReference type="SUPFAM" id="SSF53720">
    <property type="entry name" value="ALDH-like"/>
    <property type="match status" value="1"/>
</dbReference>
<dbReference type="NCBIfam" id="TIGR03250">
    <property type="entry name" value="PhnAcAld_DH"/>
    <property type="match status" value="1"/>
</dbReference>
<dbReference type="GO" id="GO:0008911">
    <property type="term" value="F:lactaldehyde dehydrogenase (NAD+) activity"/>
    <property type="evidence" value="ECO:0007669"/>
    <property type="project" value="TreeGrafter"/>
</dbReference>
<dbReference type="InterPro" id="IPR016163">
    <property type="entry name" value="Ald_DH_C"/>
</dbReference>
<keyword evidence="4" id="KW-0520">NAD</keyword>
<dbReference type="EMBL" id="JELX01004544">
    <property type="protein sequence ID" value="KYF47207.1"/>
    <property type="molecule type" value="Genomic_DNA"/>
</dbReference>
<evidence type="ECO:0000313" key="8">
    <source>
        <dbReference type="EMBL" id="KYF47207.1"/>
    </source>
</evidence>
<dbReference type="InterPro" id="IPR016161">
    <property type="entry name" value="Ald_DH/histidinol_DH"/>
</dbReference>
<feature type="domain" description="Aldehyde dehydrogenase" evidence="7">
    <location>
        <begin position="26"/>
        <end position="475"/>
    </location>
</feature>
<dbReference type="InterPro" id="IPR017656">
    <property type="entry name" value="Put_phosphonoacetaldehyde_DH"/>
</dbReference>
<protein>
    <submittedName>
        <fullName evidence="8">Phosphonoacetaldehyde dehydrogenase</fullName>
    </submittedName>
</protein>
<feature type="active site" evidence="5">
    <location>
        <position position="255"/>
    </location>
</feature>
<gene>
    <name evidence="8" type="ORF">BE04_31335</name>
</gene>
<dbReference type="InterPro" id="IPR029510">
    <property type="entry name" value="Ald_DH_CS_GLU"/>
</dbReference>
<feature type="binding site" evidence="4">
    <location>
        <position position="383"/>
    </location>
    <ligand>
        <name>NAD(+)</name>
        <dbReference type="ChEBI" id="CHEBI:57540"/>
    </ligand>
</feature>
<evidence type="ECO:0000313" key="9">
    <source>
        <dbReference type="Proteomes" id="UP000075604"/>
    </source>
</evidence>
<dbReference type="PROSITE" id="PS00687">
    <property type="entry name" value="ALDEHYDE_DEHYDR_GLU"/>
    <property type="match status" value="1"/>
</dbReference>
<sequence>MGSTLSIERPGFHFPCLIGGRPVSRDERILVRYPFTGEVIGSVPRLDEQEVTRAIETAASGPPRLSRHERSQILLRAAALIEAQADAVARLITWESGLCLKDTAYEVRRALDVLRFAAYEALRDDGQCLAFDISANGKPRRGYTLREPLRLVTAITPFNHPLNQVAHKVAPSIASGSAMVLKPSEKTPLSAVYLAAVLHESGLPPGMLSVVTGDPAEIGRALVTHPAVELVSFTGGVEIGKRIAGMLGYRRAALELGGNDPLIVLDDADLDEAARLAVYGCYKNSGQRCTAVKRLIVSERVADEFAARLAAASAQVKVGDPRDPATDMGTVISEAAARQLEAAAADTLARGATLLFGNERRGALYGPTVMDRVPRDAPSVQQETFGPHAPILRVRDIDEAIAVANGTSYGLSAGVCTNDMRHVHRLVRELRCGTVNVREVPGYRSELSPFGGIKDSGTGVKEGVVEAMKAMSNVKLYTVPWE</sequence>
<dbReference type="InterPro" id="IPR051020">
    <property type="entry name" value="ALDH-related_metabolic_enz"/>
</dbReference>
<comment type="similarity">
    <text evidence="1 6">Belongs to the aldehyde dehydrogenase family.</text>
</comment>